<gene>
    <name evidence="1" type="ORF">BCR44DRAFT_1449105</name>
</gene>
<proteinExistence type="predicted"/>
<sequence>MAQWLRRRASTVEVMGSNPTGGDPGIVFPIVLATSLELDLVWLPLSSEIWLSGSKPCGLELAHSAAN</sequence>
<name>A0A1Y2H6H8_9FUNG</name>
<organism evidence="1 2">
    <name type="scientific">Catenaria anguillulae PL171</name>
    <dbReference type="NCBI Taxonomy" id="765915"/>
    <lineage>
        <taxon>Eukaryota</taxon>
        <taxon>Fungi</taxon>
        <taxon>Fungi incertae sedis</taxon>
        <taxon>Blastocladiomycota</taxon>
        <taxon>Blastocladiomycetes</taxon>
        <taxon>Blastocladiales</taxon>
        <taxon>Catenariaceae</taxon>
        <taxon>Catenaria</taxon>
    </lineage>
</organism>
<feature type="non-terminal residue" evidence="1">
    <location>
        <position position="1"/>
    </location>
</feature>
<reference evidence="1 2" key="1">
    <citation type="submission" date="2016-07" db="EMBL/GenBank/DDBJ databases">
        <title>Pervasive Adenine N6-methylation of Active Genes in Fungi.</title>
        <authorList>
            <consortium name="DOE Joint Genome Institute"/>
            <person name="Mondo S.J."/>
            <person name="Dannebaum R.O."/>
            <person name="Kuo R.C."/>
            <person name="Labutti K."/>
            <person name="Haridas S."/>
            <person name="Kuo A."/>
            <person name="Salamov A."/>
            <person name="Ahrendt S.R."/>
            <person name="Lipzen A."/>
            <person name="Sullivan W."/>
            <person name="Andreopoulos W.B."/>
            <person name="Clum A."/>
            <person name="Lindquist E."/>
            <person name="Daum C."/>
            <person name="Ramamoorthy G.K."/>
            <person name="Gryganskyi A."/>
            <person name="Culley D."/>
            <person name="Magnuson J.K."/>
            <person name="James T.Y."/>
            <person name="O'Malley M.A."/>
            <person name="Stajich J.E."/>
            <person name="Spatafora J.W."/>
            <person name="Visel A."/>
            <person name="Grigoriev I.V."/>
        </authorList>
    </citation>
    <scope>NUCLEOTIDE SEQUENCE [LARGE SCALE GENOMIC DNA]</scope>
    <source>
        <strain evidence="1 2">PL171</strain>
    </source>
</reference>
<accession>A0A1Y2H6H8</accession>
<evidence type="ECO:0000313" key="1">
    <source>
        <dbReference type="EMBL" id="ORZ29614.1"/>
    </source>
</evidence>
<keyword evidence="2" id="KW-1185">Reference proteome</keyword>
<comment type="caution">
    <text evidence="1">The sequence shown here is derived from an EMBL/GenBank/DDBJ whole genome shotgun (WGS) entry which is preliminary data.</text>
</comment>
<dbReference type="AlphaFoldDB" id="A0A1Y2H6H8"/>
<evidence type="ECO:0000313" key="2">
    <source>
        <dbReference type="Proteomes" id="UP000193411"/>
    </source>
</evidence>
<dbReference type="Proteomes" id="UP000193411">
    <property type="component" value="Unassembled WGS sequence"/>
</dbReference>
<feature type="non-terminal residue" evidence="1">
    <location>
        <position position="67"/>
    </location>
</feature>
<protein>
    <submittedName>
        <fullName evidence="1">Uncharacterized protein</fullName>
    </submittedName>
</protein>
<dbReference type="EMBL" id="MCFL01000151">
    <property type="protein sequence ID" value="ORZ29614.1"/>
    <property type="molecule type" value="Genomic_DNA"/>
</dbReference>